<dbReference type="Pfam" id="PF01150">
    <property type="entry name" value="GDA1_CD39"/>
    <property type="match status" value="1"/>
</dbReference>
<feature type="active site" description="Proton acceptor" evidence="3">
    <location>
        <position position="236"/>
    </location>
</feature>
<dbReference type="AlphaFoldDB" id="A0AAD5WCJ9"/>
<keyword evidence="6" id="KW-1133">Transmembrane helix</keyword>
<comment type="caution">
    <text evidence="7">The sequence shown here is derived from an EMBL/GenBank/DDBJ whole genome shotgun (WGS) entry which is preliminary data.</text>
</comment>
<reference evidence="7 8" key="1">
    <citation type="journal article" date="2022" name="Cell">
        <title>Repeat-based holocentromeres influence genome architecture and karyotype evolution.</title>
        <authorList>
            <person name="Hofstatter P.G."/>
            <person name="Thangavel G."/>
            <person name="Lux T."/>
            <person name="Neumann P."/>
            <person name="Vondrak T."/>
            <person name="Novak P."/>
            <person name="Zhang M."/>
            <person name="Costa L."/>
            <person name="Castellani M."/>
            <person name="Scott A."/>
            <person name="Toegelov H."/>
            <person name="Fuchs J."/>
            <person name="Mata-Sucre Y."/>
            <person name="Dias Y."/>
            <person name="Vanzela A.L.L."/>
            <person name="Huettel B."/>
            <person name="Almeida C.C.S."/>
            <person name="Simkova H."/>
            <person name="Souza G."/>
            <person name="Pedrosa-Harand A."/>
            <person name="Macas J."/>
            <person name="Mayer K.F.X."/>
            <person name="Houben A."/>
            <person name="Marques A."/>
        </authorList>
    </citation>
    <scope>NUCLEOTIDE SEQUENCE [LARGE SCALE GENOMIC DNA]</scope>
    <source>
        <strain evidence="7">RhyTen1mFocal</strain>
    </source>
</reference>
<feature type="transmembrane region" description="Helical" evidence="6">
    <location>
        <begin position="57"/>
        <end position="77"/>
    </location>
</feature>
<evidence type="ECO:0000313" key="8">
    <source>
        <dbReference type="Proteomes" id="UP001210211"/>
    </source>
</evidence>
<keyword evidence="8" id="KW-1185">Reference proteome</keyword>
<feature type="binding site" evidence="4">
    <location>
        <begin position="269"/>
        <end position="273"/>
    </location>
    <ligand>
        <name>ATP</name>
        <dbReference type="ChEBI" id="CHEBI:30616"/>
    </ligand>
</feature>
<keyword evidence="6" id="KW-0812">Transmembrane</keyword>
<dbReference type="Gene3D" id="3.30.420.40">
    <property type="match status" value="1"/>
</dbReference>
<evidence type="ECO:0000256" key="6">
    <source>
        <dbReference type="SAM" id="Phobius"/>
    </source>
</evidence>
<evidence type="ECO:0000256" key="3">
    <source>
        <dbReference type="PIRSR" id="PIRSR600407-1"/>
    </source>
</evidence>
<keyword evidence="2" id="KW-0378">Hydrolase</keyword>
<name>A0AAD5WCJ9_9POAL</name>
<dbReference type="PANTHER" id="PTHR11782:SF125">
    <property type="entry name" value="APYRASE 7-RELATED"/>
    <property type="match status" value="1"/>
</dbReference>
<gene>
    <name evidence="7" type="ORF">LUZ61_015133</name>
</gene>
<accession>A0AAD5WCJ9</accession>
<keyword evidence="6" id="KW-0472">Membrane</keyword>
<evidence type="ECO:0000256" key="5">
    <source>
        <dbReference type="SAM" id="MobiDB-lite"/>
    </source>
</evidence>
<dbReference type="GO" id="GO:0017110">
    <property type="term" value="F:nucleoside diphosphate phosphatase activity"/>
    <property type="evidence" value="ECO:0007669"/>
    <property type="project" value="TreeGrafter"/>
</dbReference>
<dbReference type="Gene3D" id="3.30.420.150">
    <property type="entry name" value="Exopolyphosphatase. Domain 2"/>
    <property type="match status" value="1"/>
</dbReference>
<dbReference type="EMBL" id="JAMRDG010000002">
    <property type="protein sequence ID" value="KAJ3685969.1"/>
    <property type="molecule type" value="Genomic_DNA"/>
</dbReference>
<sequence>MRLSTSLQELPSFSTSDPLERESDPTRPLRPLQRDGPASSFSKERSSPRTPTKRKRFIRATVCILSLASFFILFYFFSGYFGNLFSRGSSEYSVILDCGSTGTRVYVYEWSVVKSDKGKPNFPIAIRSLPKTPLKPTNLKSGRAYQRMETEPGFDKLVRNESGLRSAINPLLSWAEKQIPQHAHRNTPVFLYATGGVRKLPGPDSDWILNKSWGILKNSSFSCTRDHVKIITGMEEAYFGWIALNHHKGMLANPNPNSISTFGSLDLGGSSLQVTFETEKPIQDDTRVTLRIGSVTHQLTAYSLSGYGLNDAFDKSVAHLYKTLGSVNQADGKVQIKHPCLHTGYKEDYSCSYCNPVKGQGGIAVELIGSPNWDECGALAKISINRSNWDNSASSGVDCNSQPCALSDNLPRPNGHFYAISGFYVVFKFFNLTPDATLTEVLEKGRDFCAKPWDVAKASVAPQPFIEQYCFRAPYITSLLREGLQIEDSHVVIGSGSVTWTLGVAILEAGQALSSRFDVQGYNRLLQSPHWVWVLFVLSVVLVVCAALCVGNWLPRSFRKPLYYLPLFRQNSASGSVRSTVTNPFKLHLWSPISSGEKLPLSPTIAGSGPHPFGTAHNLSGTVPLTELSNLSGVSHSYSAGSLGQMQYAINGNWKPSRGQTTLQSRRSQSREDLSTSLADVHLAKV</sequence>
<evidence type="ECO:0000313" key="7">
    <source>
        <dbReference type="EMBL" id="KAJ3685969.1"/>
    </source>
</evidence>
<feature type="region of interest" description="Disordered" evidence="5">
    <location>
        <begin position="1"/>
        <end position="52"/>
    </location>
</feature>
<evidence type="ECO:0000256" key="2">
    <source>
        <dbReference type="ARBA" id="ARBA00022801"/>
    </source>
</evidence>
<evidence type="ECO:0008006" key="9">
    <source>
        <dbReference type="Google" id="ProtNLM"/>
    </source>
</evidence>
<proteinExistence type="inferred from homology"/>
<dbReference type="Proteomes" id="UP001210211">
    <property type="component" value="Unassembled WGS sequence"/>
</dbReference>
<dbReference type="InterPro" id="IPR000407">
    <property type="entry name" value="GDA1_CD39_NTPase"/>
</dbReference>
<feature type="compositionally biased region" description="Basic and acidic residues" evidence="5">
    <location>
        <begin position="18"/>
        <end position="27"/>
    </location>
</feature>
<dbReference type="CDD" id="cd24043">
    <property type="entry name" value="ASKHA_NBD_AtAPY7-like"/>
    <property type="match status" value="1"/>
</dbReference>
<evidence type="ECO:0000256" key="1">
    <source>
        <dbReference type="ARBA" id="ARBA00009283"/>
    </source>
</evidence>
<protein>
    <recommendedName>
        <fullName evidence="9">Apyrase</fullName>
    </recommendedName>
</protein>
<dbReference type="PANTHER" id="PTHR11782">
    <property type="entry name" value="ADENOSINE/GUANOSINE DIPHOSPHATASE"/>
    <property type="match status" value="1"/>
</dbReference>
<keyword evidence="4" id="KW-0067">ATP-binding</keyword>
<organism evidence="7 8">
    <name type="scientific">Rhynchospora tenuis</name>
    <dbReference type="NCBI Taxonomy" id="198213"/>
    <lineage>
        <taxon>Eukaryota</taxon>
        <taxon>Viridiplantae</taxon>
        <taxon>Streptophyta</taxon>
        <taxon>Embryophyta</taxon>
        <taxon>Tracheophyta</taxon>
        <taxon>Spermatophyta</taxon>
        <taxon>Magnoliopsida</taxon>
        <taxon>Liliopsida</taxon>
        <taxon>Poales</taxon>
        <taxon>Cyperaceae</taxon>
        <taxon>Cyperoideae</taxon>
        <taxon>Rhynchosporeae</taxon>
        <taxon>Rhynchospora</taxon>
    </lineage>
</organism>
<comment type="similarity">
    <text evidence="1">Belongs to the GDA1/CD39 NTPase family.</text>
</comment>
<keyword evidence="4" id="KW-0547">Nucleotide-binding</keyword>
<dbReference type="GO" id="GO:0016020">
    <property type="term" value="C:membrane"/>
    <property type="evidence" value="ECO:0007669"/>
    <property type="project" value="TreeGrafter"/>
</dbReference>
<feature type="transmembrane region" description="Helical" evidence="6">
    <location>
        <begin position="531"/>
        <end position="554"/>
    </location>
</feature>
<dbReference type="GO" id="GO:0009134">
    <property type="term" value="P:nucleoside diphosphate catabolic process"/>
    <property type="evidence" value="ECO:0007669"/>
    <property type="project" value="TreeGrafter"/>
</dbReference>
<evidence type="ECO:0000256" key="4">
    <source>
        <dbReference type="PIRSR" id="PIRSR600407-2"/>
    </source>
</evidence>
<dbReference type="GO" id="GO:0005524">
    <property type="term" value="F:ATP binding"/>
    <property type="evidence" value="ECO:0007669"/>
    <property type="project" value="UniProtKB-KW"/>
</dbReference>
<feature type="compositionally biased region" description="Polar residues" evidence="5">
    <location>
        <begin position="1"/>
        <end position="17"/>
    </location>
</feature>